<dbReference type="PROSITE" id="PS50102">
    <property type="entry name" value="RRM"/>
    <property type="match status" value="2"/>
</dbReference>
<organism evidence="5 6">
    <name type="scientific">Otolemur garnettii</name>
    <name type="common">Small-eared galago</name>
    <name type="synonym">Garnett's greater bushbaby</name>
    <dbReference type="NCBI Taxonomy" id="30611"/>
    <lineage>
        <taxon>Eukaryota</taxon>
        <taxon>Metazoa</taxon>
        <taxon>Chordata</taxon>
        <taxon>Craniata</taxon>
        <taxon>Vertebrata</taxon>
        <taxon>Euteleostomi</taxon>
        <taxon>Mammalia</taxon>
        <taxon>Eutheria</taxon>
        <taxon>Euarchontoglires</taxon>
        <taxon>Primates</taxon>
        <taxon>Strepsirrhini</taxon>
        <taxon>Lorisiformes</taxon>
        <taxon>Galagidae</taxon>
        <taxon>Otolemur</taxon>
    </lineage>
</organism>
<dbReference type="Ensembl" id="ENSOGAT00000032822.1">
    <property type="protein sequence ID" value="ENSOGAP00000020778.1"/>
    <property type="gene ID" value="ENSOGAG00000024995.1"/>
</dbReference>
<dbReference type="OMA" id="FHENPRE"/>
<dbReference type="PANTHER" id="PTHR48033:SF14">
    <property type="entry name" value="MCG53108"/>
    <property type="match status" value="1"/>
</dbReference>
<dbReference type="STRING" id="30611.ENSOGAP00000020778"/>
<evidence type="ECO:0000256" key="1">
    <source>
        <dbReference type="ARBA" id="ARBA00004123"/>
    </source>
</evidence>
<dbReference type="GO" id="GO:0010468">
    <property type="term" value="P:regulation of gene expression"/>
    <property type="evidence" value="ECO:0007669"/>
    <property type="project" value="TreeGrafter"/>
</dbReference>
<dbReference type="InterPro" id="IPR012677">
    <property type="entry name" value="Nucleotide-bd_a/b_plait_sf"/>
</dbReference>
<dbReference type="GO" id="GO:0034046">
    <property type="term" value="F:poly(G) binding"/>
    <property type="evidence" value="ECO:0007669"/>
    <property type="project" value="TreeGrafter"/>
</dbReference>
<accession>H0XXD5</accession>
<protein>
    <recommendedName>
        <fullName evidence="4">RRM domain-containing protein</fullName>
    </recommendedName>
</protein>
<dbReference type="SMART" id="SM00360">
    <property type="entry name" value="RRM"/>
    <property type="match status" value="2"/>
</dbReference>
<sequence>PMSKLNKMEGFPEGFRIEASKTQQDPCKMFVGGLSREVNKQVLLQYLSQFGEIIDFTIKIDPDTGLSRGFGFVLFKDSTAVEKALQVKEHKLDDKKIELKKAKALESRFPPKKVFVGGVNPRMSEAKIREYFSTFGEIENIELPVCPRTNERRAFCFITYTDEKPVRKLLETRYHLIGSGRCEIKIALPKEHMRAYRNGGRYIPFSGLGNYWGGGGSFHENPREGFNFSDQLFSNFHNTYSNQSVFTGYGDYFSGHNCGTQELTCAFPNYRMQINETTFFSSSYQGIYRPF</sequence>
<dbReference type="SUPFAM" id="SSF54928">
    <property type="entry name" value="RNA-binding domain, RBD"/>
    <property type="match status" value="2"/>
</dbReference>
<dbReference type="GO" id="GO:0000785">
    <property type="term" value="C:chromatin"/>
    <property type="evidence" value="ECO:0007669"/>
    <property type="project" value="TreeGrafter"/>
</dbReference>
<dbReference type="GO" id="GO:0005654">
    <property type="term" value="C:nucleoplasm"/>
    <property type="evidence" value="ECO:0007669"/>
    <property type="project" value="TreeGrafter"/>
</dbReference>
<comment type="subcellular location">
    <subcellularLocation>
        <location evidence="1">Nucleus</location>
    </subcellularLocation>
</comment>
<proteinExistence type="predicted"/>
<evidence type="ECO:0000256" key="3">
    <source>
        <dbReference type="PROSITE-ProRule" id="PRU00176"/>
    </source>
</evidence>
<dbReference type="InterPro" id="IPR000504">
    <property type="entry name" value="RRM_dom"/>
</dbReference>
<feature type="domain" description="RRM" evidence="4">
    <location>
        <begin position="112"/>
        <end position="191"/>
    </location>
</feature>
<name>H0XXD5_OTOGA</name>
<dbReference type="InParanoid" id="H0XXD5"/>
<dbReference type="Proteomes" id="UP000005225">
    <property type="component" value="Unassembled WGS sequence"/>
</dbReference>
<reference evidence="6" key="1">
    <citation type="submission" date="2011-03" db="EMBL/GenBank/DDBJ databases">
        <title>Version 3 of the genome sequence of Otolemur garnettii (Bushbaby).</title>
        <authorList>
            <consortium name="The Broad Institute Genome Sequencing Platform"/>
            <person name="Di Palma F."/>
            <person name="Johnson J."/>
            <person name="Lander E.S."/>
            <person name="Lindblad-Toh K."/>
            <person name="Jaffe D.B."/>
            <person name="Gnerre S."/>
            <person name="MacCallum I."/>
            <person name="Przybylski D."/>
            <person name="Ribeiro F.J."/>
            <person name="Burton J.N."/>
            <person name="Walker B.J."/>
            <person name="Sharpe T."/>
            <person name="Hall G."/>
        </authorList>
    </citation>
    <scope>NUCLEOTIDE SEQUENCE [LARGE SCALE GENOMIC DNA]</scope>
</reference>
<dbReference type="AlphaFoldDB" id="H0XXD5"/>
<feature type="domain" description="RRM" evidence="4">
    <location>
        <begin position="27"/>
        <end position="104"/>
    </location>
</feature>
<evidence type="ECO:0000259" key="4">
    <source>
        <dbReference type="PROSITE" id="PS50102"/>
    </source>
</evidence>
<evidence type="ECO:0000313" key="5">
    <source>
        <dbReference type="Ensembl" id="ENSOGAP00000020778.1"/>
    </source>
</evidence>
<dbReference type="InterPro" id="IPR035979">
    <property type="entry name" value="RBD_domain_sf"/>
</dbReference>
<evidence type="ECO:0000313" key="6">
    <source>
        <dbReference type="Proteomes" id="UP000005225"/>
    </source>
</evidence>
<dbReference type="Gene3D" id="3.30.70.330">
    <property type="match status" value="2"/>
</dbReference>
<reference evidence="5" key="3">
    <citation type="submission" date="2025-09" db="UniProtKB">
        <authorList>
            <consortium name="Ensembl"/>
        </authorList>
    </citation>
    <scope>IDENTIFICATION</scope>
</reference>
<keyword evidence="3" id="KW-0694">RNA-binding</keyword>
<dbReference type="GO" id="GO:0008143">
    <property type="term" value="F:poly(A) binding"/>
    <property type="evidence" value="ECO:0007669"/>
    <property type="project" value="TreeGrafter"/>
</dbReference>
<dbReference type="GeneTree" id="ENSGT00940000154426"/>
<dbReference type="Pfam" id="PF00076">
    <property type="entry name" value="RRM_1"/>
    <property type="match status" value="2"/>
</dbReference>
<reference evidence="5" key="2">
    <citation type="submission" date="2025-08" db="UniProtKB">
        <authorList>
            <consortium name="Ensembl"/>
        </authorList>
    </citation>
    <scope>IDENTIFICATION</scope>
</reference>
<dbReference type="EMBL" id="AAQR03156294">
    <property type="status" value="NOT_ANNOTATED_CDS"/>
    <property type="molecule type" value="Genomic_DNA"/>
</dbReference>
<dbReference type="eggNOG" id="KOG0118">
    <property type="taxonomic scope" value="Eukaryota"/>
</dbReference>
<keyword evidence="6" id="KW-1185">Reference proteome</keyword>
<dbReference type="PANTHER" id="PTHR48033">
    <property type="entry name" value="RNA-BINDING (RRM/RBD/RNP MOTIFS) FAMILY PROTEIN"/>
    <property type="match status" value="1"/>
</dbReference>
<dbReference type="HOGENOM" id="CLU_012062_1_1_1"/>
<keyword evidence="2" id="KW-0539">Nucleus</keyword>
<evidence type="ECO:0000256" key="2">
    <source>
        <dbReference type="ARBA" id="ARBA00023242"/>
    </source>
</evidence>